<dbReference type="EMBL" id="SJPQ01000002">
    <property type="protein sequence ID" value="TWT88158.1"/>
    <property type="molecule type" value="Genomic_DNA"/>
</dbReference>
<keyword evidence="3" id="KW-1185">Reference proteome</keyword>
<reference evidence="2 3" key="1">
    <citation type="submission" date="2019-02" db="EMBL/GenBank/DDBJ databases">
        <title>Deep-cultivation of Planctomycetes and their phenomic and genomic characterization uncovers novel biology.</title>
        <authorList>
            <person name="Wiegand S."/>
            <person name="Jogler M."/>
            <person name="Boedeker C."/>
            <person name="Pinto D."/>
            <person name="Vollmers J."/>
            <person name="Rivas-Marin E."/>
            <person name="Kohn T."/>
            <person name="Peeters S.H."/>
            <person name="Heuer A."/>
            <person name="Rast P."/>
            <person name="Oberbeckmann S."/>
            <person name="Bunk B."/>
            <person name="Jeske O."/>
            <person name="Meyerdierks A."/>
            <person name="Storesund J.E."/>
            <person name="Kallscheuer N."/>
            <person name="Luecker S."/>
            <person name="Lage O.M."/>
            <person name="Pohl T."/>
            <person name="Merkel B.J."/>
            <person name="Hornburger P."/>
            <person name="Mueller R.-W."/>
            <person name="Bruemmer F."/>
            <person name="Labrenz M."/>
            <person name="Spormann A.M."/>
            <person name="Op Den Camp H."/>
            <person name="Overmann J."/>
            <person name="Amann R."/>
            <person name="Jetten M.S.M."/>
            <person name="Mascher T."/>
            <person name="Medema M.H."/>
            <person name="Devos D.P."/>
            <person name="Kaster A.-K."/>
            <person name="Ovreas L."/>
            <person name="Rohde M."/>
            <person name="Galperin M.Y."/>
            <person name="Jogler C."/>
        </authorList>
    </citation>
    <scope>NUCLEOTIDE SEQUENCE [LARGE SCALE GENOMIC DNA]</scope>
    <source>
        <strain evidence="2 3">Mal64</strain>
    </source>
</reference>
<dbReference type="OrthoDB" id="1495450at2"/>
<dbReference type="AlphaFoldDB" id="A0A5C5ZLS1"/>
<sequence>MADISSDEADRPGRLGVGFLAALSGWFVAVATAFAALAVYSNTPAPRAELPAVFPAERLAFLDDGGRCARLQLIMAVHPRCPCTRASVGELERLVARSAGRLDCTVLAYRPPGGDAAWDDSFTLRSARALPHTRVVPDPGALMARGLSMRTSGAVRLVDERNQLLFAGGVTVSRGHHGDNLGSDAILSILRGGQADRTRSAVFGCPLATSPHEPY</sequence>
<evidence type="ECO:0008006" key="4">
    <source>
        <dbReference type="Google" id="ProtNLM"/>
    </source>
</evidence>
<feature type="transmembrane region" description="Helical" evidence="1">
    <location>
        <begin position="15"/>
        <end position="40"/>
    </location>
</feature>
<comment type="caution">
    <text evidence="2">The sequence shown here is derived from an EMBL/GenBank/DDBJ whole genome shotgun (WGS) entry which is preliminary data.</text>
</comment>
<proteinExistence type="predicted"/>
<dbReference type="Proteomes" id="UP000315440">
    <property type="component" value="Unassembled WGS sequence"/>
</dbReference>
<evidence type="ECO:0000313" key="3">
    <source>
        <dbReference type="Proteomes" id="UP000315440"/>
    </source>
</evidence>
<dbReference type="RefSeq" id="WP_146398975.1">
    <property type="nucleotide sequence ID" value="NZ_SJPQ01000002.1"/>
</dbReference>
<keyword evidence="1" id="KW-0812">Transmembrane</keyword>
<keyword evidence="1" id="KW-1133">Transmembrane helix</keyword>
<evidence type="ECO:0000256" key="1">
    <source>
        <dbReference type="SAM" id="Phobius"/>
    </source>
</evidence>
<accession>A0A5C5ZLS1</accession>
<evidence type="ECO:0000313" key="2">
    <source>
        <dbReference type="EMBL" id="TWT88158.1"/>
    </source>
</evidence>
<keyword evidence="1" id="KW-0472">Membrane</keyword>
<protein>
    <recommendedName>
        <fullName evidence="4">RedB protein</fullName>
    </recommendedName>
</protein>
<organism evidence="2 3">
    <name type="scientific">Pseudobythopirellula maris</name>
    <dbReference type="NCBI Taxonomy" id="2527991"/>
    <lineage>
        <taxon>Bacteria</taxon>
        <taxon>Pseudomonadati</taxon>
        <taxon>Planctomycetota</taxon>
        <taxon>Planctomycetia</taxon>
        <taxon>Pirellulales</taxon>
        <taxon>Lacipirellulaceae</taxon>
        <taxon>Pseudobythopirellula</taxon>
    </lineage>
</organism>
<gene>
    <name evidence="2" type="ORF">Mal64_16350</name>
</gene>
<name>A0A5C5ZLS1_9BACT</name>